<gene>
    <name evidence="1" type="ORF">A3F29_02190</name>
</gene>
<protein>
    <submittedName>
        <fullName evidence="1">Uncharacterized protein</fullName>
    </submittedName>
</protein>
<dbReference type="AlphaFoldDB" id="A0A1F7HIL9"/>
<accession>A0A1F7HIL9</accession>
<dbReference type="EMBL" id="MFZV01000028">
    <property type="protein sequence ID" value="OGK31061.1"/>
    <property type="molecule type" value="Genomic_DNA"/>
</dbReference>
<organism evidence="1 2">
    <name type="scientific">Candidatus Roizmanbacteria bacterium RIFCSPHIGHO2_12_FULL_33_9</name>
    <dbReference type="NCBI Taxonomy" id="1802045"/>
    <lineage>
        <taxon>Bacteria</taxon>
        <taxon>Candidatus Roizmaniibacteriota</taxon>
    </lineage>
</organism>
<sequence length="344" mass="38487">MEILKSTEQQVKMKQLNNSLAKNRCVAERVSFDGINPNTEFRSSTPLLIGIGGGGREISRGLPFDVLTMILTAEQLRRDAGLGTCYIVCADDAAYTNVGVKEGFTDDKVHRVIQAKKELIQLVVDQLGFSDNFSIFLGSNIQSTIGTGGIEVFNDITDQIRSDYGVGEYFAIEIAQMYSLVGRGKGAVKIGWFNKRISIRNKRTFMDELSFDAFYKVFCSQQGLPDILSCVYVNAGVNLKPGQNDQVVKEPPYTCYDPETRILLNPAENAERKLNPIVNNQNKPANISIRKYYDNLIRLFEDVTGINSRPKGTTTSQRIQLIIDTLFAGRELEARAIWMHGFQE</sequence>
<dbReference type="Proteomes" id="UP000177199">
    <property type="component" value="Unassembled WGS sequence"/>
</dbReference>
<evidence type="ECO:0000313" key="1">
    <source>
        <dbReference type="EMBL" id="OGK31061.1"/>
    </source>
</evidence>
<reference evidence="1 2" key="1">
    <citation type="journal article" date="2016" name="Nat. Commun.">
        <title>Thousands of microbial genomes shed light on interconnected biogeochemical processes in an aquifer system.</title>
        <authorList>
            <person name="Anantharaman K."/>
            <person name="Brown C.T."/>
            <person name="Hug L.A."/>
            <person name="Sharon I."/>
            <person name="Castelle C.J."/>
            <person name="Probst A.J."/>
            <person name="Thomas B.C."/>
            <person name="Singh A."/>
            <person name="Wilkins M.J."/>
            <person name="Karaoz U."/>
            <person name="Brodie E.L."/>
            <person name="Williams K.H."/>
            <person name="Hubbard S.S."/>
            <person name="Banfield J.F."/>
        </authorList>
    </citation>
    <scope>NUCLEOTIDE SEQUENCE [LARGE SCALE GENOMIC DNA]</scope>
</reference>
<name>A0A1F7HIL9_9BACT</name>
<evidence type="ECO:0000313" key="2">
    <source>
        <dbReference type="Proteomes" id="UP000177199"/>
    </source>
</evidence>
<comment type="caution">
    <text evidence="1">The sequence shown here is derived from an EMBL/GenBank/DDBJ whole genome shotgun (WGS) entry which is preliminary data.</text>
</comment>
<proteinExistence type="predicted"/>